<dbReference type="GeneID" id="36287112"/>
<evidence type="ECO:0008006" key="6">
    <source>
        <dbReference type="Google" id="ProtNLM"/>
    </source>
</evidence>
<dbReference type="EMBL" id="KV441393">
    <property type="protein sequence ID" value="OAF59576.1"/>
    <property type="molecule type" value="Genomic_DNA"/>
</dbReference>
<feature type="region of interest" description="Disordered" evidence="1">
    <location>
        <begin position="972"/>
        <end position="1007"/>
    </location>
</feature>
<feature type="compositionally biased region" description="Polar residues" evidence="1">
    <location>
        <begin position="51"/>
        <end position="61"/>
    </location>
</feature>
<dbReference type="InterPro" id="IPR048535">
    <property type="entry name" value="RRN6_beta-prop"/>
</dbReference>
<dbReference type="eggNOG" id="ENOG502RXX5">
    <property type="taxonomic scope" value="Eukaryota"/>
</dbReference>
<protein>
    <recommendedName>
        <fullName evidence="6">RNA polymerase I-specific transcription initiation factor RRN6-like protein</fullName>
    </recommendedName>
</protein>
<feature type="domain" description="RRN6 helical bundle" evidence="4">
    <location>
        <begin position="569"/>
        <end position="774"/>
    </location>
</feature>
<dbReference type="GO" id="GO:0042790">
    <property type="term" value="P:nucleolar large rRNA transcription by RNA polymerase I"/>
    <property type="evidence" value="ECO:0007669"/>
    <property type="project" value="TreeGrafter"/>
</dbReference>
<feature type="domain" description="RRN6 beta-propeller" evidence="2">
    <location>
        <begin position="107"/>
        <end position="472"/>
    </location>
</feature>
<dbReference type="PANTHER" id="PTHR28221:SF2">
    <property type="entry name" value="RNA POLYMERASE I-SPECIFIC TRANSCRIPTION INITIATION FACTOR RRN6"/>
    <property type="match status" value="1"/>
</dbReference>
<dbReference type="Pfam" id="PF20639">
    <property type="entry name" value="Rrn6_K-rich"/>
    <property type="match status" value="1"/>
</dbReference>
<feature type="compositionally biased region" description="Basic residues" evidence="1">
    <location>
        <begin position="923"/>
        <end position="936"/>
    </location>
</feature>
<dbReference type="VEuPathDB" id="FungiDB:GMDG_08089"/>
<gene>
    <name evidence="5" type="ORF">VC83_04039</name>
</gene>
<evidence type="ECO:0000259" key="2">
    <source>
        <dbReference type="Pfam" id="PF10214"/>
    </source>
</evidence>
<dbReference type="Pfam" id="PF10214">
    <property type="entry name" value="Rrn6_beta-prop"/>
    <property type="match status" value="1"/>
</dbReference>
<feature type="compositionally biased region" description="Basic residues" evidence="1">
    <location>
        <begin position="997"/>
        <end position="1007"/>
    </location>
</feature>
<dbReference type="Proteomes" id="UP000077154">
    <property type="component" value="Unassembled WGS sequence"/>
</dbReference>
<dbReference type="RefSeq" id="XP_024324859.1">
    <property type="nucleotide sequence ID" value="XM_024467676.1"/>
</dbReference>
<name>A0A177ABU9_9PEZI</name>
<evidence type="ECO:0000313" key="5">
    <source>
        <dbReference type="EMBL" id="OAF59576.1"/>
    </source>
</evidence>
<feature type="region of interest" description="Disordered" evidence="1">
    <location>
        <begin position="45"/>
        <end position="75"/>
    </location>
</feature>
<evidence type="ECO:0000259" key="3">
    <source>
        <dbReference type="Pfam" id="PF20639"/>
    </source>
</evidence>
<feature type="region of interest" description="Disordered" evidence="1">
    <location>
        <begin position="902"/>
        <end position="957"/>
    </location>
</feature>
<dbReference type="GO" id="GO:0070860">
    <property type="term" value="C:RNA polymerase I core factor complex"/>
    <property type="evidence" value="ECO:0007669"/>
    <property type="project" value="TreeGrafter"/>
</dbReference>
<evidence type="ECO:0000256" key="1">
    <source>
        <dbReference type="SAM" id="MobiDB-lite"/>
    </source>
</evidence>
<sequence>MTDRRANDHAFGHLGEATYDTVEKKWTFSRIPVLPSIIRPIQPLQPCIPPSAQSKPEAQRNATDRASNRARDQKRSLIREIPQIGAAASVLGPLVRTAAIKTSKTRPTDGDLVASGTAKVLSKHHGDRSINVLAVAHGEAGHVLRLIKPRLEDHTWQGDDSVKLRMLNPSTSEDGYWLDGAGSIEQIVFSSGVEGDRSWLAVRKLASTTILQPVYQRTPGPARVRPGFQDRYRPSLLDPNPAVTITSAMTNGRNHADVAFNPWYPRQFAVLDEEGYWSAWDIEGRKRAGSKMATPGKSGYILDDRAESDLSLDIASNGWGRILWAGNVSTIVVCNDRYLAVFDLKAYPIRLRSPDLVPSGSFGRILEIKRSPLQHDKVFVLTNTRLFLLQINTAGEWLDDTDRTAGARIIMSCLHYQEAQGNLLKLELHEEGDVCTAFLVSSGMFLINVYKFTATPDAATPVTWSTDAFSLEHGADEDTLSKLVGFCVLPAALERSGGPATSNIRRSYVDHGNFLQAFALGENLEISQTLLAECRMVAVPSPGKPARYEQLSSPSESQAVPPKAHFLSSRTIDDFIVPDGFEDYDSGSERKAPVVRPSIEDDIPEEPAPKVIGAQRWYELATKDKAAKPPSREDYPDVEIEMADYIQNIVGGIQHRRQAGLEGLSSFHDLAGFEKFTEDVDDGAALLQEFINNFEDNYAESSMAVTLQSSGLLRMLDLEPDESSGDNLPNLSNVYDRLVNLWVTSLPQNTPGMARIAKEKVARNVAADLCLSSILVSIRDKSVPLPTTAPSQDLEEGPSLTLPIHGGRPPPPPRTPSRSRFSSQPLQDHGFEPSSSHATPAPSESALSGGPAEDPAVARLRGYALSIKSLKPLGPTCASILTQWPETPGSDPSTYVWRPDQISGAAEEEGDSDEEAARQREEKRRRRTEKFLKRQKGVASPRLGTVQSSQPPPVVESQPAYRFAASLQVVVQSSSQADGGLSMTQPSAGAFGSRAGVGKKKKRKTGF</sequence>
<feature type="compositionally biased region" description="Low complexity" evidence="1">
    <location>
        <begin position="816"/>
        <end position="825"/>
    </location>
</feature>
<feature type="compositionally biased region" description="Basic and acidic residues" evidence="1">
    <location>
        <begin position="62"/>
        <end position="75"/>
    </location>
</feature>
<dbReference type="InterPro" id="IPR019350">
    <property type="entry name" value="RNA_pol_I-sp_TIF_RRN6-like"/>
</dbReference>
<dbReference type="InterPro" id="IPR048537">
    <property type="entry name" value="RRN6_HB"/>
</dbReference>
<accession>A0A177ABU9</accession>
<dbReference type="Pfam" id="PF20640">
    <property type="entry name" value="Rrn6_HB"/>
    <property type="match status" value="1"/>
</dbReference>
<dbReference type="InterPro" id="IPR048536">
    <property type="entry name" value="Rrn6_K-rich"/>
</dbReference>
<dbReference type="AlphaFoldDB" id="A0A177ABU9"/>
<organism evidence="5">
    <name type="scientific">Pseudogymnoascus destructans</name>
    <dbReference type="NCBI Taxonomy" id="655981"/>
    <lineage>
        <taxon>Eukaryota</taxon>
        <taxon>Fungi</taxon>
        <taxon>Dikarya</taxon>
        <taxon>Ascomycota</taxon>
        <taxon>Pezizomycotina</taxon>
        <taxon>Leotiomycetes</taxon>
        <taxon>Thelebolales</taxon>
        <taxon>Thelebolaceae</taxon>
        <taxon>Pseudogymnoascus</taxon>
    </lineage>
</organism>
<dbReference type="GO" id="GO:0001179">
    <property type="term" value="F:RNA polymerase I general transcription initiation factor binding"/>
    <property type="evidence" value="ECO:0007669"/>
    <property type="project" value="TreeGrafter"/>
</dbReference>
<proteinExistence type="predicted"/>
<dbReference type="GO" id="GO:0001163">
    <property type="term" value="F:RNA polymerase I transcription regulatory region sequence-specific DNA binding"/>
    <property type="evidence" value="ECO:0007669"/>
    <property type="project" value="TreeGrafter"/>
</dbReference>
<feature type="region of interest" description="Disordered" evidence="1">
    <location>
        <begin position="784"/>
        <end position="853"/>
    </location>
</feature>
<dbReference type="OrthoDB" id="4090074at2759"/>
<dbReference type="PANTHER" id="PTHR28221">
    <property type="entry name" value="RNA POLYMERASE I-SPECIFIC TRANSCRIPTION INITIATION FACTOR RRN6"/>
    <property type="match status" value="1"/>
</dbReference>
<evidence type="ECO:0000259" key="4">
    <source>
        <dbReference type="Pfam" id="PF20640"/>
    </source>
</evidence>
<feature type="domain" description="RRN6 K-rich C-terminal" evidence="3">
    <location>
        <begin position="878"/>
        <end position="1007"/>
    </location>
</feature>
<reference evidence="5" key="1">
    <citation type="submission" date="2016-03" db="EMBL/GenBank/DDBJ databases">
        <title>Updated assembly of Pseudogymnoascus destructans, the fungus causing white-nose syndrome of bats.</title>
        <authorList>
            <person name="Palmer J.M."/>
            <person name="Drees K.P."/>
            <person name="Foster J.T."/>
            <person name="Lindner D.L."/>
        </authorList>
    </citation>
    <scope>NUCLEOTIDE SEQUENCE [LARGE SCALE GENOMIC DNA]</scope>
    <source>
        <strain evidence="5">20631-21</strain>
    </source>
</reference>